<comment type="caution">
    <text evidence="1">The sequence shown here is derived from an EMBL/GenBank/DDBJ whole genome shotgun (WGS) entry which is preliminary data.</text>
</comment>
<reference evidence="1 2" key="1">
    <citation type="submission" date="2023-02" db="EMBL/GenBank/DDBJ databases">
        <title>LHISI_Scaffold_Assembly.</title>
        <authorList>
            <person name="Stuart O.P."/>
            <person name="Cleave R."/>
            <person name="Magrath M.J.L."/>
            <person name="Mikheyev A.S."/>
        </authorList>
    </citation>
    <scope>NUCLEOTIDE SEQUENCE [LARGE SCALE GENOMIC DNA]</scope>
    <source>
        <strain evidence="1">Daus_M_001</strain>
        <tissue evidence="1">Leg muscle</tissue>
    </source>
</reference>
<keyword evidence="2" id="KW-1185">Reference proteome</keyword>
<dbReference type="EMBL" id="JARBHB010000007">
    <property type="protein sequence ID" value="KAJ8879453.1"/>
    <property type="molecule type" value="Genomic_DNA"/>
</dbReference>
<accession>A0ABQ9H585</accession>
<dbReference type="InterPro" id="IPR008042">
    <property type="entry name" value="Retrotrans_Pao"/>
</dbReference>
<evidence type="ECO:0000313" key="2">
    <source>
        <dbReference type="Proteomes" id="UP001159363"/>
    </source>
</evidence>
<dbReference type="Pfam" id="PF05380">
    <property type="entry name" value="Peptidase_A17"/>
    <property type="match status" value="1"/>
</dbReference>
<sequence length="249" mass="28342">MPGYRKKKTFLGVFDASKWAFGAFLFLPHTDVSTTVCANLLCSKSRMMHLQKLSLPRLELCASLLVSQLLGKKTLKLLSVSYSSYILWSDSAVHLEEICYHSSASNSRNHSKHGLEICKCCRKSCWPCLKESGTTALREYFTRKSVISRLEGMSAQRAEHDSYIHILMKLDCFGHSWVNSPKTSSIYTILEHIHILLWTCTSLSYVDIIVCLSTKAIHTKLVAYGRCVHIYNDNVTYFVGEHRKLTDLH</sequence>
<gene>
    <name evidence="1" type="ORF">PR048_020061</name>
</gene>
<proteinExistence type="predicted"/>
<protein>
    <submittedName>
        <fullName evidence="1">Uncharacterized protein</fullName>
    </submittedName>
</protein>
<dbReference type="Proteomes" id="UP001159363">
    <property type="component" value="Chromosome 6"/>
</dbReference>
<name>A0ABQ9H585_9NEOP</name>
<organism evidence="1 2">
    <name type="scientific">Dryococelus australis</name>
    <dbReference type="NCBI Taxonomy" id="614101"/>
    <lineage>
        <taxon>Eukaryota</taxon>
        <taxon>Metazoa</taxon>
        <taxon>Ecdysozoa</taxon>
        <taxon>Arthropoda</taxon>
        <taxon>Hexapoda</taxon>
        <taxon>Insecta</taxon>
        <taxon>Pterygota</taxon>
        <taxon>Neoptera</taxon>
        <taxon>Polyneoptera</taxon>
        <taxon>Phasmatodea</taxon>
        <taxon>Verophasmatodea</taxon>
        <taxon>Anareolatae</taxon>
        <taxon>Phasmatidae</taxon>
        <taxon>Eurycanthinae</taxon>
        <taxon>Dryococelus</taxon>
    </lineage>
</organism>
<evidence type="ECO:0000313" key="1">
    <source>
        <dbReference type="EMBL" id="KAJ8879453.1"/>
    </source>
</evidence>